<dbReference type="InterPro" id="IPR039518">
    <property type="entry name" value="WhiA_LAGLIDADG_dom"/>
</dbReference>
<sequence length="305" mass="34290">MSFSQDVKSEIVQKKITRDCCALAASYGIACFGRYFDSKGLVLHTELSGVAQYAKRLFSICGVHGEIITKERPSGPLYEFKVDEPGEVSKMLSLFHCEEDQVSRHIDPRLIRCGHCFSAFVASAFLCCGTMTDPSKEYNLEFLCPRYNLAQDLEGILAEHEFTPRRTVRKGVNVIYVKASEQVADLLTFMGAGGAAMQIMDHKMFKELRNKTNRLNNCEMANIDKVVTANVAAKKAIEYLQQKGDFDALPAPLRQAAQLRLDWPDLSLAQLVEKSPEPISKSGLSHRLKKLEHLAEELRQRRNDV</sequence>
<dbReference type="GO" id="GO:0043937">
    <property type="term" value="P:regulation of sporulation"/>
    <property type="evidence" value="ECO:0007669"/>
    <property type="project" value="InterPro"/>
</dbReference>
<organism evidence="7 8">
    <name type="scientific">Candidatus Allofournierella pullicola</name>
    <dbReference type="NCBI Taxonomy" id="2838596"/>
    <lineage>
        <taxon>Bacteria</taxon>
        <taxon>Bacillati</taxon>
        <taxon>Bacillota</taxon>
        <taxon>Clostridia</taxon>
        <taxon>Eubacteriales</taxon>
        <taxon>Oscillospiraceae</taxon>
        <taxon>Allofournierella</taxon>
    </lineage>
</organism>
<dbReference type="Proteomes" id="UP000824193">
    <property type="component" value="Unassembled WGS sequence"/>
</dbReference>
<gene>
    <name evidence="4 7" type="primary">whiA</name>
    <name evidence="7" type="ORF">H9865_04480</name>
</gene>
<dbReference type="Pfam" id="PF02650">
    <property type="entry name" value="HTH_WhiA"/>
    <property type="match status" value="1"/>
</dbReference>
<feature type="domain" description="WhiA LAGLIDADG-like" evidence="6">
    <location>
        <begin position="118"/>
        <end position="209"/>
    </location>
</feature>
<keyword evidence="1 4" id="KW-0132">Cell division</keyword>
<evidence type="ECO:0000256" key="1">
    <source>
        <dbReference type="ARBA" id="ARBA00022618"/>
    </source>
</evidence>
<accession>A0A9D2ADY0</accession>
<dbReference type="Gene3D" id="3.10.28.10">
    <property type="entry name" value="Homing endonucleases"/>
    <property type="match status" value="1"/>
</dbReference>
<comment type="caution">
    <text evidence="7">The sequence shown here is derived from an EMBL/GenBank/DDBJ whole genome shotgun (WGS) entry which is preliminary data.</text>
</comment>
<dbReference type="EMBL" id="DXFW01000012">
    <property type="protein sequence ID" value="HIX05352.1"/>
    <property type="molecule type" value="Genomic_DNA"/>
</dbReference>
<dbReference type="InterPro" id="IPR003802">
    <property type="entry name" value="Sporulation_regulator_WhiA"/>
</dbReference>
<dbReference type="PANTHER" id="PTHR37307:SF1">
    <property type="entry name" value="CELL DIVISION PROTEIN WHIA-RELATED"/>
    <property type="match status" value="1"/>
</dbReference>
<name>A0A9D2ADY0_9FIRM</name>
<dbReference type="HAMAP" id="MF_01420">
    <property type="entry name" value="HTH_type_WhiA"/>
    <property type="match status" value="1"/>
</dbReference>
<dbReference type="NCBIfam" id="TIGR00647">
    <property type="entry name" value="DNA_bind_WhiA"/>
    <property type="match status" value="1"/>
</dbReference>
<feature type="domain" description="Sporulation regulator WhiA C-terminal" evidence="5">
    <location>
        <begin position="213"/>
        <end position="295"/>
    </location>
</feature>
<evidence type="ECO:0000259" key="6">
    <source>
        <dbReference type="Pfam" id="PF14527"/>
    </source>
</evidence>
<comment type="function">
    <text evidence="4">Involved in cell division and chromosome segregation.</text>
</comment>
<dbReference type="PANTHER" id="PTHR37307">
    <property type="entry name" value="CELL DIVISION PROTEIN WHIA-RELATED"/>
    <property type="match status" value="1"/>
</dbReference>
<reference evidence="7" key="2">
    <citation type="submission" date="2021-04" db="EMBL/GenBank/DDBJ databases">
        <authorList>
            <person name="Gilroy R."/>
        </authorList>
    </citation>
    <scope>NUCLEOTIDE SEQUENCE</scope>
    <source>
        <strain evidence="7">2239</strain>
    </source>
</reference>
<dbReference type="GO" id="GO:0003677">
    <property type="term" value="F:DNA binding"/>
    <property type="evidence" value="ECO:0007669"/>
    <property type="project" value="UniProtKB-UniRule"/>
</dbReference>
<dbReference type="GO" id="GO:0051301">
    <property type="term" value="P:cell division"/>
    <property type="evidence" value="ECO:0007669"/>
    <property type="project" value="UniProtKB-UniRule"/>
</dbReference>
<dbReference type="Pfam" id="PF14527">
    <property type="entry name" value="LAGLIDADG_WhiA"/>
    <property type="match status" value="1"/>
</dbReference>
<evidence type="ECO:0000256" key="2">
    <source>
        <dbReference type="ARBA" id="ARBA00023125"/>
    </source>
</evidence>
<keyword evidence="3 4" id="KW-0131">Cell cycle</keyword>
<evidence type="ECO:0000259" key="5">
    <source>
        <dbReference type="Pfam" id="PF02650"/>
    </source>
</evidence>
<evidence type="ECO:0000256" key="3">
    <source>
        <dbReference type="ARBA" id="ARBA00023306"/>
    </source>
</evidence>
<reference evidence="7" key="1">
    <citation type="journal article" date="2021" name="PeerJ">
        <title>Extensive microbial diversity within the chicken gut microbiome revealed by metagenomics and culture.</title>
        <authorList>
            <person name="Gilroy R."/>
            <person name="Ravi A."/>
            <person name="Getino M."/>
            <person name="Pursley I."/>
            <person name="Horton D.L."/>
            <person name="Alikhan N.F."/>
            <person name="Baker D."/>
            <person name="Gharbi K."/>
            <person name="Hall N."/>
            <person name="Watson M."/>
            <person name="Adriaenssens E.M."/>
            <person name="Foster-Nyarko E."/>
            <person name="Jarju S."/>
            <person name="Secka A."/>
            <person name="Antonio M."/>
            <person name="Oren A."/>
            <person name="Chaudhuri R.R."/>
            <person name="La Ragione R."/>
            <person name="Hildebrand F."/>
            <person name="Pallen M.J."/>
        </authorList>
    </citation>
    <scope>NUCLEOTIDE SEQUENCE</scope>
    <source>
        <strain evidence="7">2239</strain>
    </source>
</reference>
<evidence type="ECO:0000313" key="7">
    <source>
        <dbReference type="EMBL" id="HIX05352.1"/>
    </source>
</evidence>
<comment type="similarity">
    <text evidence="4">Belongs to the WhiA family.</text>
</comment>
<dbReference type="InterPro" id="IPR023054">
    <property type="entry name" value="Sporulation_regulator_WhiA_C"/>
</dbReference>
<evidence type="ECO:0000313" key="8">
    <source>
        <dbReference type="Proteomes" id="UP000824193"/>
    </source>
</evidence>
<keyword evidence="2 4" id="KW-0238">DNA-binding</keyword>
<dbReference type="AlphaFoldDB" id="A0A9D2ADY0"/>
<protein>
    <recommendedName>
        <fullName evidence="4">Probable cell division protein WhiA</fullName>
    </recommendedName>
</protein>
<evidence type="ECO:0000256" key="4">
    <source>
        <dbReference type="HAMAP-Rule" id="MF_01420"/>
    </source>
</evidence>
<dbReference type="InterPro" id="IPR027434">
    <property type="entry name" value="Homing_endonucl"/>
</dbReference>
<proteinExistence type="inferred from homology"/>